<evidence type="ECO:0000256" key="1">
    <source>
        <dbReference type="ARBA" id="ARBA00022729"/>
    </source>
</evidence>
<dbReference type="PANTHER" id="PTHR35936">
    <property type="entry name" value="MEMBRANE-BOUND LYTIC MUREIN TRANSGLYCOSYLASE F"/>
    <property type="match status" value="1"/>
</dbReference>
<evidence type="ECO:0000256" key="2">
    <source>
        <dbReference type="SAM" id="SignalP"/>
    </source>
</evidence>
<dbReference type="Proteomes" id="UP000326202">
    <property type="component" value="Chromosome"/>
</dbReference>
<dbReference type="PANTHER" id="PTHR35936:SF19">
    <property type="entry name" value="AMINO-ACID-BINDING PROTEIN YXEM-RELATED"/>
    <property type="match status" value="1"/>
</dbReference>
<evidence type="ECO:0000259" key="3">
    <source>
        <dbReference type="SMART" id="SM00062"/>
    </source>
</evidence>
<keyword evidence="1 2" id="KW-0732">Signal</keyword>
<dbReference type="EMBL" id="CP042906">
    <property type="protein sequence ID" value="QEX14730.1"/>
    <property type="molecule type" value="Genomic_DNA"/>
</dbReference>
<dbReference type="InterPro" id="IPR001638">
    <property type="entry name" value="Solute-binding_3/MltF_N"/>
</dbReference>
<feature type="signal peptide" evidence="2">
    <location>
        <begin position="1"/>
        <end position="26"/>
    </location>
</feature>
<dbReference type="SUPFAM" id="SSF53850">
    <property type="entry name" value="Periplasmic binding protein-like II"/>
    <property type="match status" value="1"/>
</dbReference>
<protein>
    <recommendedName>
        <fullName evidence="3">Solute-binding protein family 3/N-terminal domain-containing protein</fullName>
    </recommendedName>
</protein>
<keyword evidence="5" id="KW-1185">Reference proteome</keyword>
<proteinExistence type="predicted"/>
<dbReference type="AlphaFoldDB" id="A0A5J6MES4"/>
<dbReference type="Gene3D" id="3.40.190.10">
    <property type="entry name" value="Periplasmic binding protein-like II"/>
    <property type="match status" value="2"/>
</dbReference>
<sequence>MPSASSPWAPATALAFLLGAFSPAAAQQPAAYGCDRPIHLAYAEFGLLYHAGIGIDPDLIEELGQRTGCRFETEVKPRDQTYQGLEAGTVDMTNSGIRTEARREFAYFIPYLGWKNAVVTTPGIAAIATSFDAIVTHADWRIGVVRGYVNGPYYDFRLRIAAAEGRVISYPDQEAVYGALKRGEVQAIVSSALNYDFFMASPADRGTFVLEAFDSAPVLQYNMIFSVKRFTVAQIDAWCRLFEQMRLDGTLARIYRKWLSAEDTEDILQ</sequence>
<organism evidence="4 5">
    <name type="scientific">Hypericibacter terrae</name>
    <dbReference type="NCBI Taxonomy" id="2602015"/>
    <lineage>
        <taxon>Bacteria</taxon>
        <taxon>Pseudomonadati</taxon>
        <taxon>Pseudomonadota</taxon>
        <taxon>Alphaproteobacteria</taxon>
        <taxon>Rhodospirillales</taxon>
        <taxon>Dongiaceae</taxon>
        <taxon>Hypericibacter</taxon>
    </lineage>
</organism>
<evidence type="ECO:0000313" key="4">
    <source>
        <dbReference type="EMBL" id="QEX14730.1"/>
    </source>
</evidence>
<dbReference type="SMART" id="SM00062">
    <property type="entry name" value="PBPb"/>
    <property type="match status" value="1"/>
</dbReference>
<dbReference type="RefSeq" id="WP_191908322.1">
    <property type="nucleotide sequence ID" value="NZ_CP042906.1"/>
</dbReference>
<dbReference type="KEGG" id="htq:FRZ44_00050"/>
<reference evidence="4 5" key="1">
    <citation type="submission" date="2019-08" db="EMBL/GenBank/DDBJ databases">
        <title>Hyperibacter terrae gen. nov., sp. nov. and Hyperibacter viscosus sp. nov., two new members in the family Rhodospirillaceae isolated from the rhizosphere of Hypericum perforatum.</title>
        <authorList>
            <person name="Noviana Z."/>
        </authorList>
    </citation>
    <scope>NUCLEOTIDE SEQUENCE [LARGE SCALE GENOMIC DNA]</scope>
    <source>
        <strain evidence="4 5">R5913</strain>
    </source>
</reference>
<accession>A0A5J6MES4</accession>
<dbReference type="Pfam" id="PF00497">
    <property type="entry name" value="SBP_bac_3"/>
    <property type="match status" value="1"/>
</dbReference>
<feature type="domain" description="Solute-binding protein family 3/N-terminal" evidence="3">
    <location>
        <begin position="37"/>
        <end position="262"/>
    </location>
</feature>
<feature type="chain" id="PRO_5023868693" description="Solute-binding protein family 3/N-terminal domain-containing protein" evidence="2">
    <location>
        <begin position="27"/>
        <end position="269"/>
    </location>
</feature>
<evidence type="ECO:0000313" key="5">
    <source>
        <dbReference type="Proteomes" id="UP000326202"/>
    </source>
</evidence>
<gene>
    <name evidence="4" type="ORF">FRZ44_00050</name>
</gene>
<name>A0A5J6MES4_9PROT</name>